<reference evidence="2 3" key="1">
    <citation type="submission" date="2014-11" db="EMBL/GenBank/DDBJ databases">
        <title>Genetic blueprint of the zoonotic pathogen Toxocara canis.</title>
        <authorList>
            <person name="Zhu X.-Q."/>
            <person name="Korhonen P.K."/>
            <person name="Cai H."/>
            <person name="Young N.D."/>
            <person name="Nejsum P."/>
            <person name="von Samson-Himmelstjerna G."/>
            <person name="Boag P.R."/>
            <person name="Tan P."/>
            <person name="Li Q."/>
            <person name="Min J."/>
            <person name="Yang Y."/>
            <person name="Wang X."/>
            <person name="Fang X."/>
            <person name="Hall R.S."/>
            <person name="Hofmann A."/>
            <person name="Sternberg P.W."/>
            <person name="Jex A.R."/>
            <person name="Gasser R.B."/>
        </authorList>
    </citation>
    <scope>NUCLEOTIDE SEQUENCE [LARGE SCALE GENOMIC DNA]</scope>
    <source>
        <strain evidence="2">PN_DK_2014</strain>
    </source>
</reference>
<protein>
    <submittedName>
        <fullName evidence="2">Uncharacterized protein</fullName>
    </submittedName>
</protein>
<name>A0A0B2W255_TOXCA</name>
<organism evidence="2 3">
    <name type="scientific">Toxocara canis</name>
    <name type="common">Canine roundworm</name>
    <dbReference type="NCBI Taxonomy" id="6265"/>
    <lineage>
        <taxon>Eukaryota</taxon>
        <taxon>Metazoa</taxon>
        <taxon>Ecdysozoa</taxon>
        <taxon>Nematoda</taxon>
        <taxon>Chromadorea</taxon>
        <taxon>Rhabditida</taxon>
        <taxon>Spirurina</taxon>
        <taxon>Ascaridomorpha</taxon>
        <taxon>Ascaridoidea</taxon>
        <taxon>Toxocaridae</taxon>
        <taxon>Toxocara</taxon>
    </lineage>
</organism>
<feature type="chain" id="PRO_5002078803" evidence="1">
    <location>
        <begin position="23"/>
        <end position="100"/>
    </location>
</feature>
<dbReference type="Proteomes" id="UP000031036">
    <property type="component" value="Unassembled WGS sequence"/>
</dbReference>
<evidence type="ECO:0000313" key="3">
    <source>
        <dbReference type="Proteomes" id="UP000031036"/>
    </source>
</evidence>
<sequence length="100" mass="11814">MCIHVFAWVLYVCLFESQKSRSRIWDKHSFECEFLSGTRETAEELSRNFWEGEHHHHQFQAFQALLNTCFVIARNWCLVKDSAGVTLSRFSGDVWMRVNA</sequence>
<gene>
    <name evidence="2" type="ORF">Tcan_08029</name>
</gene>
<dbReference type="AlphaFoldDB" id="A0A0B2W255"/>
<evidence type="ECO:0000313" key="2">
    <source>
        <dbReference type="EMBL" id="KHN87697.1"/>
    </source>
</evidence>
<feature type="signal peptide" evidence="1">
    <location>
        <begin position="1"/>
        <end position="22"/>
    </location>
</feature>
<dbReference type="EMBL" id="JPKZ01000367">
    <property type="protein sequence ID" value="KHN87697.1"/>
    <property type="molecule type" value="Genomic_DNA"/>
</dbReference>
<keyword evidence="3" id="KW-1185">Reference proteome</keyword>
<accession>A0A0B2W255</accession>
<comment type="caution">
    <text evidence="2">The sequence shown here is derived from an EMBL/GenBank/DDBJ whole genome shotgun (WGS) entry which is preliminary data.</text>
</comment>
<keyword evidence="1" id="KW-0732">Signal</keyword>
<evidence type="ECO:0000256" key="1">
    <source>
        <dbReference type="SAM" id="SignalP"/>
    </source>
</evidence>
<proteinExistence type="predicted"/>